<gene>
    <name evidence="8" type="ORF">CSSPTR1EN2_LOCUS9592</name>
</gene>
<reference evidence="8" key="1">
    <citation type="submission" date="2024-02" db="EMBL/GenBank/DDBJ databases">
        <authorList>
            <consortium name="ELIXIR-Norway"/>
            <consortium name="Elixir Norway"/>
        </authorList>
    </citation>
    <scope>NUCLEOTIDE SEQUENCE</scope>
</reference>
<dbReference type="PANTHER" id="PTHR23240">
    <property type="entry name" value="DNA CROSS-LINK REPAIR PROTEIN PSO2/SNM1-RELATED"/>
    <property type="match status" value="1"/>
</dbReference>
<dbReference type="CDD" id="cd09487">
    <property type="entry name" value="SAM_superfamily"/>
    <property type="match status" value="1"/>
</dbReference>
<evidence type="ECO:0000256" key="1">
    <source>
        <dbReference type="ARBA" id="ARBA00004123"/>
    </source>
</evidence>
<evidence type="ECO:0000313" key="9">
    <source>
        <dbReference type="Proteomes" id="UP001497512"/>
    </source>
</evidence>
<name>A0ABP0TZL7_9BRYO</name>
<proteinExistence type="inferred from homology"/>
<dbReference type="Pfam" id="PF00536">
    <property type="entry name" value="SAM_1"/>
    <property type="match status" value="1"/>
</dbReference>
<evidence type="ECO:0000256" key="5">
    <source>
        <dbReference type="ARBA" id="ARBA00023242"/>
    </source>
</evidence>
<evidence type="ECO:0000256" key="6">
    <source>
        <dbReference type="SAM" id="MobiDB-lite"/>
    </source>
</evidence>
<evidence type="ECO:0000256" key="4">
    <source>
        <dbReference type="ARBA" id="ARBA00023204"/>
    </source>
</evidence>
<accession>A0ABP0TZL7</accession>
<sequence length="809" mass="89993">MELNTDFDFAMAMAMGESHSDDDFQELGNPLVCKQSLALRNCNRNFTSKPKSSSGQPGKKSKSRTAAGDQSSRTEKDENFFEERILSFAKNEAVWHQRLEASKKLKTELIARKKKEEKAACGTLQQKKKKTSCVINEASASHEENCCFGEQKRKSSVSSNLDSSKKLSNKSKNFQQGDLRQNENPCATEGAVLDIHPESVEAAAYIEAKPVTPVPAVEDVNNLAGGDAVMSNHAALHNVDTSLLERVTHEQAEAAQNACENTFGMAIRSLGNEAVLDLQLYAPENKTSGCQECPICGAEFVNTSLTELQLHTNSCLDKLEKLEAQEAGHMDTNALERADVTPVVNWLGKLNLSRYASIFIKEEIDWDTLQWLTDEDLSTLGIAALGPRRKIVCALKELKKQGASSSGLPEAHGPTDQSHSAPRVVIAKKHITDFFGNGSERLNSGTAASDREGSGRKRSQRRPAMGGVSYNSIPPWMCIPGTSFRVDAFKHLSGDCSNYFLTHFHTDHYQGLTRGFRHGVIYCSPTTARLVTLRIGVPAERLQIIPLNETVIIDGVQVTFIDANHCPGSVMILFEPPNGKPVLHTGDFRFCQEMAENVKLQEPHIDTLILDTTYCNPQYNFPKQETVVQFVVDAIQAEAFNTRTLFLIGTYNIGKERIFLEVGKVLEKKVYVGTSKLRLLECMELGDDYTKWLTTNELESHIHVVPLWSIASFKRMGSISRYYQGRYNSIVGFSPTGWNFGRDRKRTPGRRWQQGTIIRYEVPYSEHCSFAELREFVQFIAPRIVIPSVESATGQSADDIVAALFNEEA</sequence>
<feature type="region of interest" description="Disordered" evidence="6">
    <location>
        <begin position="44"/>
        <end position="76"/>
    </location>
</feature>
<dbReference type="InterPro" id="IPR001660">
    <property type="entry name" value="SAM"/>
</dbReference>
<comment type="subcellular location">
    <subcellularLocation>
        <location evidence="1">Nucleus</location>
    </subcellularLocation>
</comment>
<dbReference type="Proteomes" id="UP001497512">
    <property type="component" value="Chromosome 17"/>
</dbReference>
<comment type="similarity">
    <text evidence="2">Belongs to the DNA repair metallo-beta-lactamase (DRMBL) family.</text>
</comment>
<evidence type="ECO:0000313" key="8">
    <source>
        <dbReference type="EMBL" id="CAK9209255.1"/>
    </source>
</evidence>
<feature type="domain" description="SAM" evidence="7">
    <location>
        <begin position="338"/>
        <end position="401"/>
    </location>
</feature>
<dbReference type="Gene3D" id="3.40.50.12650">
    <property type="match status" value="1"/>
</dbReference>
<keyword evidence="4" id="KW-0234">DNA repair</keyword>
<keyword evidence="9" id="KW-1185">Reference proteome</keyword>
<evidence type="ECO:0000256" key="3">
    <source>
        <dbReference type="ARBA" id="ARBA00022763"/>
    </source>
</evidence>
<dbReference type="PANTHER" id="PTHR23240:SF6">
    <property type="entry name" value="DNA CROSS-LINK REPAIR 1A PROTEIN"/>
    <property type="match status" value="1"/>
</dbReference>
<feature type="compositionally biased region" description="Low complexity" evidence="6">
    <location>
        <begin position="48"/>
        <end position="58"/>
    </location>
</feature>
<dbReference type="Pfam" id="PF12706">
    <property type="entry name" value="Lactamase_B_2"/>
    <property type="match status" value="1"/>
</dbReference>
<evidence type="ECO:0000256" key="2">
    <source>
        <dbReference type="ARBA" id="ARBA00010304"/>
    </source>
</evidence>
<dbReference type="PROSITE" id="PS50105">
    <property type="entry name" value="SAM_DOMAIN"/>
    <property type="match status" value="1"/>
</dbReference>
<dbReference type="CDD" id="cd16273">
    <property type="entry name" value="SNM1A-1C-like_MBL-fold"/>
    <property type="match status" value="1"/>
</dbReference>
<dbReference type="InterPro" id="IPR036866">
    <property type="entry name" value="RibonucZ/Hydroxyglut_hydro"/>
</dbReference>
<dbReference type="InterPro" id="IPR013761">
    <property type="entry name" value="SAM/pointed_sf"/>
</dbReference>
<feature type="region of interest" description="Disordered" evidence="6">
    <location>
        <begin position="437"/>
        <end position="467"/>
    </location>
</feature>
<dbReference type="Pfam" id="PF07522">
    <property type="entry name" value="DRMBL"/>
    <property type="match status" value="1"/>
</dbReference>
<dbReference type="SMART" id="SM00454">
    <property type="entry name" value="SAM"/>
    <property type="match status" value="1"/>
</dbReference>
<dbReference type="SUPFAM" id="SSF56281">
    <property type="entry name" value="Metallo-hydrolase/oxidoreductase"/>
    <property type="match status" value="1"/>
</dbReference>
<dbReference type="Gene3D" id="3.60.15.10">
    <property type="entry name" value="Ribonuclease Z/Hydroxyacylglutathione hydrolase-like"/>
    <property type="match status" value="1"/>
</dbReference>
<feature type="region of interest" description="Disordered" evidence="6">
    <location>
        <begin position="158"/>
        <end position="183"/>
    </location>
</feature>
<dbReference type="InterPro" id="IPR001279">
    <property type="entry name" value="Metallo-B-lactamas"/>
</dbReference>
<keyword evidence="5" id="KW-0539">Nucleus</keyword>
<dbReference type="SUPFAM" id="SSF47769">
    <property type="entry name" value="SAM/Pointed domain"/>
    <property type="match status" value="1"/>
</dbReference>
<protein>
    <recommendedName>
        <fullName evidence="7">SAM domain-containing protein</fullName>
    </recommendedName>
</protein>
<dbReference type="Gene3D" id="1.10.150.50">
    <property type="entry name" value="Transcription Factor, Ets-1"/>
    <property type="match status" value="1"/>
</dbReference>
<dbReference type="InterPro" id="IPR011084">
    <property type="entry name" value="DRMBL"/>
</dbReference>
<dbReference type="SMART" id="SM00849">
    <property type="entry name" value="Lactamase_B"/>
    <property type="match status" value="1"/>
</dbReference>
<keyword evidence="3" id="KW-0227">DNA damage</keyword>
<organism evidence="8 9">
    <name type="scientific">Sphagnum troendelagicum</name>
    <dbReference type="NCBI Taxonomy" id="128251"/>
    <lineage>
        <taxon>Eukaryota</taxon>
        <taxon>Viridiplantae</taxon>
        <taxon>Streptophyta</taxon>
        <taxon>Embryophyta</taxon>
        <taxon>Bryophyta</taxon>
        <taxon>Sphagnophytina</taxon>
        <taxon>Sphagnopsida</taxon>
        <taxon>Sphagnales</taxon>
        <taxon>Sphagnaceae</taxon>
        <taxon>Sphagnum</taxon>
    </lineage>
</organism>
<feature type="compositionally biased region" description="Polar residues" evidence="6">
    <location>
        <begin position="174"/>
        <end position="183"/>
    </location>
</feature>
<dbReference type="EMBL" id="OZ019909">
    <property type="protein sequence ID" value="CAK9209255.1"/>
    <property type="molecule type" value="Genomic_DNA"/>
</dbReference>
<evidence type="ECO:0000259" key="7">
    <source>
        <dbReference type="PROSITE" id="PS50105"/>
    </source>
</evidence>